<feature type="non-terminal residue" evidence="1">
    <location>
        <position position="1"/>
    </location>
</feature>
<proteinExistence type="predicted"/>
<dbReference type="AlphaFoldDB" id="A0AA38G3K9"/>
<accession>A0AA38G3K9</accession>
<dbReference type="Proteomes" id="UP000824469">
    <property type="component" value="Unassembled WGS sequence"/>
</dbReference>
<evidence type="ECO:0000313" key="1">
    <source>
        <dbReference type="EMBL" id="KAH9314670.1"/>
    </source>
</evidence>
<protein>
    <submittedName>
        <fullName evidence="1">Uncharacterized protein</fullName>
    </submittedName>
</protein>
<comment type="caution">
    <text evidence="1">The sequence shown here is derived from an EMBL/GenBank/DDBJ whole genome shotgun (WGS) entry which is preliminary data.</text>
</comment>
<organism evidence="1 2">
    <name type="scientific">Taxus chinensis</name>
    <name type="common">Chinese yew</name>
    <name type="synonym">Taxus wallichiana var. chinensis</name>
    <dbReference type="NCBI Taxonomy" id="29808"/>
    <lineage>
        <taxon>Eukaryota</taxon>
        <taxon>Viridiplantae</taxon>
        <taxon>Streptophyta</taxon>
        <taxon>Embryophyta</taxon>
        <taxon>Tracheophyta</taxon>
        <taxon>Spermatophyta</taxon>
        <taxon>Pinopsida</taxon>
        <taxon>Pinidae</taxon>
        <taxon>Conifers II</taxon>
        <taxon>Cupressales</taxon>
        <taxon>Taxaceae</taxon>
        <taxon>Taxus</taxon>
    </lineage>
</organism>
<dbReference type="EMBL" id="JAHRHJ020000005">
    <property type="protein sequence ID" value="KAH9314670.1"/>
    <property type="molecule type" value="Genomic_DNA"/>
</dbReference>
<keyword evidence="2" id="KW-1185">Reference proteome</keyword>
<name>A0AA38G3K9_TAXCH</name>
<sequence>MLPVGRIDKWPLCSYTSAFRGSDVASREDCNAFGVTTRVRDGLPLMHLSWGRVRDENSMQQGANVELSKLDDTQIFSRSVDGPFNIQNEQNIGIMVKHEIEHVSEWS</sequence>
<evidence type="ECO:0000313" key="2">
    <source>
        <dbReference type="Proteomes" id="UP000824469"/>
    </source>
</evidence>
<gene>
    <name evidence="1" type="ORF">KI387_023297</name>
</gene>
<reference evidence="1 2" key="1">
    <citation type="journal article" date="2021" name="Nat. Plants">
        <title>The Taxus genome provides insights into paclitaxel biosynthesis.</title>
        <authorList>
            <person name="Xiong X."/>
            <person name="Gou J."/>
            <person name="Liao Q."/>
            <person name="Li Y."/>
            <person name="Zhou Q."/>
            <person name="Bi G."/>
            <person name="Li C."/>
            <person name="Du R."/>
            <person name="Wang X."/>
            <person name="Sun T."/>
            <person name="Guo L."/>
            <person name="Liang H."/>
            <person name="Lu P."/>
            <person name="Wu Y."/>
            <person name="Zhang Z."/>
            <person name="Ro D.K."/>
            <person name="Shang Y."/>
            <person name="Huang S."/>
            <person name="Yan J."/>
        </authorList>
    </citation>
    <scope>NUCLEOTIDE SEQUENCE [LARGE SCALE GENOMIC DNA]</scope>
    <source>
        <strain evidence="1">Ta-2019</strain>
    </source>
</reference>